<protein>
    <submittedName>
        <fullName evidence="4">Anti-anti-sigma factor</fullName>
    </submittedName>
</protein>
<evidence type="ECO:0000259" key="3">
    <source>
        <dbReference type="PROSITE" id="PS50801"/>
    </source>
</evidence>
<evidence type="ECO:0000313" key="5">
    <source>
        <dbReference type="Proteomes" id="UP000183642"/>
    </source>
</evidence>
<dbReference type="InterPro" id="IPR036890">
    <property type="entry name" value="HATPase_C_sf"/>
</dbReference>
<dbReference type="Gene3D" id="3.30.750.24">
    <property type="entry name" value="STAS domain"/>
    <property type="match status" value="1"/>
</dbReference>
<dbReference type="Pfam" id="PF13466">
    <property type="entry name" value="STAS_2"/>
    <property type="match status" value="1"/>
</dbReference>
<reference evidence="5" key="1">
    <citation type="submission" date="2016-10" db="EMBL/GenBank/DDBJ databases">
        <authorList>
            <person name="Varghese N."/>
            <person name="Submissions S."/>
        </authorList>
    </citation>
    <scope>NUCLEOTIDE SEQUENCE [LARGE SCALE GENOMIC DNA]</scope>
    <source>
        <strain evidence="5">DSM 43161</strain>
    </source>
</reference>
<dbReference type="PANTHER" id="PTHR43156">
    <property type="entry name" value="STAGE II SPORULATION PROTEIN E-RELATED"/>
    <property type="match status" value="1"/>
</dbReference>
<keyword evidence="5" id="KW-1185">Reference proteome</keyword>
<dbReference type="SUPFAM" id="SSF55874">
    <property type="entry name" value="ATPase domain of HSP90 chaperone/DNA topoisomerase II/histidine kinase"/>
    <property type="match status" value="1"/>
</dbReference>
<dbReference type="InterPro" id="IPR002645">
    <property type="entry name" value="STAS_dom"/>
</dbReference>
<dbReference type="CDD" id="cd07043">
    <property type="entry name" value="STAS_anti-anti-sigma_factors"/>
    <property type="match status" value="1"/>
</dbReference>
<accession>A0A1I5C1A9</accession>
<dbReference type="InterPro" id="IPR003594">
    <property type="entry name" value="HATPase_dom"/>
</dbReference>
<dbReference type="InterPro" id="IPR036513">
    <property type="entry name" value="STAS_dom_sf"/>
</dbReference>
<feature type="domain" description="STAS" evidence="3">
    <location>
        <begin position="525"/>
        <end position="625"/>
    </location>
</feature>
<proteinExistence type="predicted"/>
<name>A0A1I5C1A9_9ACTN</name>
<organism evidence="4 5">
    <name type="scientific">Geodermatophilus obscurus</name>
    <dbReference type="NCBI Taxonomy" id="1861"/>
    <lineage>
        <taxon>Bacteria</taxon>
        <taxon>Bacillati</taxon>
        <taxon>Actinomycetota</taxon>
        <taxon>Actinomycetes</taxon>
        <taxon>Geodermatophilales</taxon>
        <taxon>Geodermatophilaceae</taxon>
        <taxon>Geodermatophilus</taxon>
    </lineage>
</organism>
<evidence type="ECO:0000313" key="4">
    <source>
        <dbReference type="EMBL" id="SFN80768.1"/>
    </source>
</evidence>
<dbReference type="Proteomes" id="UP000183642">
    <property type="component" value="Unassembled WGS sequence"/>
</dbReference>
<keyword evidence="1" id="KW-0378">Hydrolase</keyword>
<dbReference type="CDD" id="cd16936">
    <property type="entry name" value="HATPase_RsbW-like"/>
    <property type="match status" value="1"/>
</dbReference>
<dbReference type="InterPro" id="IPR036457">
    <property type="entry name" value="PPM-type-like_dom_sf"/>
</dbReference>
<dbReference type="PANTHER" id="PTHR43156:SF2">
    <property type="entry name" value="STAGE II SPORULATION PROTEIN E"/>
    <property type="match status" value="1"/>
</dbReference>
<dbReference type="OrthoDB" id="163538at2"/>
<dbReference type="Pfam" id="PF13581">
    <property type="entry name" value="HATPase_c_2"/>
    <property type="match status" value="1"/>
</dbReference>
<gene>
    <name evidence="4" type="ORF">SAMN05660359_00024</name>
</gene>
<dbReference type="SUPFAM" id="SSF81606">
    <property type="entry name" value="PP2C-like"/>
    <property type="match status" value="1"/>
</dbReference>
<dbReference type="InterPro" id="IPR052016">
    <property type="entry name" value="Bact_Sigma-Reg"/>
</dbReference>
<evidence type="ECO:0000256" key="1">
    <source>
        <dbReference type="ARBA" id="ARBA00022801"/>
    </source>
</evidence>
<dbReference type="SMART" id="SM00331">
    <property type="entry name" value="PP2C_SIG"/>
    <property type="match status" value="1"/>
</dbReference>
<dbReference type="InterPro" id="IPR058548">
    <property type="entry name" value="MlaB-like_STAS"/>
</dbReference>
<dbReference type="EMBL" id="FOWE01000001">
    <property type="protein sequence ID" value="SFN80768.1"/>
    <property type="molecule type" value="Genomic_DNA"/>
</dbReference>
<dbReference type="Gene3D" id="3.30.565.10">
    <property type="entry name" value="Histidine kinase-like ATPase, C-terminal domain"/>
    <property type="match status" value="1"/>
</dbReference>
<dbReference type="Pfam" id="PF07228">
    <property type="entry name" value="SpoIIE"/>
    <property type="match status" value="1"/>
</dbReference>
<feature type="region of interest" description="Disordered" evidence="2">
    <location>
        <begin position="510"/>
        <end position="529"/>
    </location>
</feature>
<dbReference type="Gene3D" id="3.60.40.10">
    <property type="entry name" value="PPM-type phosphatase domain"/>
    <property type="match status" value="1"/>
</dbReference>
<dbReference type="AlphaFoldDB" id="A0A1I5C1A9"/>
<dbReference type="InterPro" id="IPR001932">
    <property type="entry name" value="PPM-type_phosphatase-like_dom"/>
</dbReference>
<dbReference type="PROSITE" id="PS50801">
    <property type="entry name" value="STAS"/>
    <property type="match status" value="1"/>
</dbReference>
<sequence length="625" mass="63302">MNASQDSLPPGPRPVVDEGPAALVAALEDAPSALWFVTGPEQRTVWANARARELGSTPSDLPVVGGRPVADLVAGVLRTGRPATLTGALSGGGPPVTVAVRPLAAGPDPGAVLVVEGGEGVDGMRAGADGGAPGHGPAVDVVGQAQHSLLPPSLPLLPDVRLSGSYHPATSARSAGGDWYDAVSLGHGRLALVIGDAVGHGVPAAAAMSRLRGAMRSSALRDPAPAAVLAALDDFAAQMDDVQGASVFYAVLDAATGALTYAAAGHPAPLLVHADGTTDFLPVTARPPLGTLAGTPTPVARATLEPGATLVLYSDGAVAASGPPPSEALVRLSDVARTALADPEALDVGAVAGLAAEIAGGVLTAAGRPDDVAVLVAHRRSLSVEPLQLDLVAVPSALPAVRRRLGAWLSALGMGEQDRVGVMVAVGEACANAAEHAYRDTEPGPVRVTAAVDVDGVLTVTVHDEGTWRPPDRDPGDRGRGLLIMRQLVDGMVVRGEHGTTVTLRTRLRQTPDEEPEHPVGGSGATVVVDREGGSPVVRAAGDVDTASAEQLRIRLLEASHGGTVRVELDLTAVTLFSSAAVRVVLAVAAIAEAEGWRLVVHAPAGGVTRHILEVSGMQRLVELR</sequence>
<dbReference type="GO" id="GO:0016791">
    <property type="term" value="F:phosphatase activity"/>
    <property type="evidence" value="ECO:0007669"/>
    <property type="project" value="TreeGrafter"/>
</dbReference>
<evidence type="ECO:0000256" key="2">
    <source>
        <dbReference type="SAM" id="MobiDB-lite"/>
    </source>
</evidence>
<dbReference type="SUPFAM" id="SSF52091">
    <property type="entry name" value="SpoIIaa-like"/>
    <property type="match status" value="1"/>
</dbReference>